<keyword evidence="1" id="KW-0474">Menaquinone biosynthesis</keyword>
<evidence type="ECO:0000313" key="5">
    <source>
        <dbReference type="Proteomes" id="UP000218831"/>
    </source>
</evidence>
<dbReference type="InterPro" id="IPR029058">
    <property type="entry name" value="AB_hydrolase_fold"/>
</dbReference>
<comment type="caution">
    <text evidence="4">The sequence shown here is derived from an EMBL/GenBank/DDBJ whole genome shotgun (WGS) entry which is preliminary data.</text>
</comment>
<dbReference type="InterPro" id="IPR022485">
    <property type="entry name" value="SHCHC_synthase_MenH"/>
</dbReference>
<dbReference type="InterPro" id="IPR000073">
    <property type="entry name" value="AB_hydrolase_1"/>
</dbReference>
<evidence type="ECO:0000259" key="3">
    <source>
        <dbReference type="Pfam" id="PF00561"/>
    </source>
</evidence>
<evidence type="ECO:0000256" key="1">
    <source>
        <dbReference type="ARBA" id="ARBA00022428"/>
    </source>
</evidence>
<dbReference type="Gene3D" id="3.40.50.1820">
    <property type="entry name" value="alpha/beta hydrolase"/>
    <property type="match status" value="1"/>
</dbReference>
<dbReference type="AlphaFoldDB" id="A0A2A2GFC6"/>
<organism evidence="4 5">
    <name type="scientific">Fodinibius salipaludis</name>
    <dbReference type="NCBI Taxonomy" id="2032627"/>
    <lineage>
        <taxon>Bacteria</taxon>
        <taxon>Pseudomonadati</taxon>
        <taxon>Balneolota</taxon>
        <taxon>Balneolia</taxon>
        <taxon>Balneolales</taxon>
        <taxon>Balneolaceae</taxon>
        <taxon>Fodinibius</taxon>
    </lineage>
</organism>
<dbReference type="PANTHER" id="PTHR43798">
    <property type="entry name" value="MONOACYLGLYCEROL LIPASE"/>
    <property type="match status" value="1"/>
</dbReference>
<dbReference type="SUPFAM" id="SSF53474">
    <property type="entry name" value="alpha/beta-Hydrolases"/>
    <property type="match status" value="1"/>
</dbReference>
<protein>
    <recommendedName>
        <fullName evidence="2">2-succinyl-6-hydroxy-2,4-cyclohexadiene-1-carboxylate synthase</fullName>
        <ecNumber evidence="2">4.2.99.20</ecNumber>
    </recommendedName>
</protein>
<dbReference type="RefSeq" id="WP_095604939.1">
    <property type="nucleotide sequence ID" value="NZ_NSKE01000001.1"/>
</dbReference>
<dbReference type="GO" id="GO:0016020">
    <property type="term" value="C:membrane"/>
    <property type="evidence" value="ECO:0007669"/>
    <property type="project" value="TreeGrafter"/>
</dbReference>
<dbReference type="Proteomes" id="UP000218831">
    <property type="component" value="Unassembled WGS sequence"/>
</dbReference>
<reference evidence="4 5" key="1">
    <citation type="submission" date="2017-08" db="EMBL/GenBank/DDBJ databases">
        <title>Aliifodinibius alkalisoli sp. nov., isolated from saline alkaline soil.</title>
        <authorList>
            <person name="Liu D."/>
            <person name="Zhang G."/>
        </authorList>
    </citation>
    <scope>NUCLEOTIDE SEQUENCE [LARGE SCALE GENOMIC DNA]</scope>
    <source>
        <strain evidence="4 5">WN023</strain>
    </source>
</reference>
<keyword evidence="5" id="KW-1185">Reference proteome</keyword>
<dbReference type="NCBIfam" id="TIGR03695">
    <property type="entry name" value="menH_SHCHC"/>
    <property type="match status" value="1"/>
</dbReference>
<evidence type="ECO:0000256" key="2">
    <source>
        <dbReference type="NCBIfam" id="TIGR03695"/>
    </source>
</evidence>
<dbReference type="GO" id="GO:0009234">
    <property type="term" value="P:menaquinone biosynthetic process"/>
    <property type="evidence" value="ECO:0007669"/>
    <property type="project" value="UniProtKB-UniRule"/>
</dbReference>
<name>A0A2A2GFC6_9BACT</name>
<dbReference type="Pfam" id="PF00561">
    <property type="entry name" value="Abhydrolase_1"/>
    <property type="match status" value="1"/>
</dbReference>
<dbReference type="EMBL" id="NSKE01000001">
    <property type="protein sequence ID" value="PAU95694.1"/>
    <property type="molecule type" value="Genomic_DNA"/>
</dbReference>
<feature type="domain" description="AB hydrolase-1" evidence="3">
    <location>
        <begin position="24"/>
        <end position="257"/>
    </location>
</feature>
<accession>A0A2A2GFC6</accession>
<dbReference type="OrthoDB" id="9808398at2"/>
<evidence type="ECO:0000313" key="4">
    <source>
        <dbReference type="EMBL" id="PAU95694.1"/>
    </source>
</evidence>
<dbReference type="InterPro" id="IPR050266">
    <property type="entry name" value="AB_hydrolase_sf"/>
</dbReference>
<proteinExistence type="predicted"/>
<sequence>MEQISVNNQEYAVYVHQHNDTLPYLLMLHGFMGDHRVFDHLIDELCELYNPVTIDLLGHGASSNPSDPSRYNEDNQIKDIVSIIQTKNLSPLFLYGYSMGGRLALKVTLNSPSLFNGLILESTNCGISDSQKRKERQKADGARARQIKEDFEQFLADWSKLNLFKSPLPVDKSLARKYQHIQHDQSPGALAASLNGFGTGSMSPVCHKLSELNLPTLLLGGSADEKYQGINQYLADQLPNATFWSIKAGHRIHLNNPSILTNRVNDFLRSL</sequence>
<dbReference type="EC" id="4.2.99.20" evidence="2"/>
<dbReference type="GO" id="GO:0070205">
    <property type="term" value="F:2-succinyl-6-hydroxy-2,4-cyclohexadiene-1-carboxylate synthase activity"/>
    <property type="evidence" value="ECO:0007669"/>
    <property type="project" value="UniProtKB-UniRule"/>
</dbReference>
<dbReference type="PANTHER" id="PTHR43798:SF20">
    <property type="entry name" value="2-SUCCINYL-6-HYDROXY-2,4-CYCLOHEXADIENE-1-CARBOXYLATE SYNTHASE-RELATED"/>
    <property type="match status" value="1"/>
</dbReference>
<gene>
    <name evidence="4" type="primary">menH</name>
    <name evidence="4" type="ORF">CK503_01130</name>
</gene>